<accession>A0ABX3H462</accession>
<dbReference type="Proteomes" id="UP000187412">
    <property type="component" value="Unassembled WGS sequence"/>
</dbReference>
<feature type="domain" description="NlpC/P60" evidence="8">
    <location>
        <begin position="215"/>
        <end position="359"/>
    </location>
</feature>
<dbReference type="RefSeq" id="WP_076113327.1">
    <property type="nucleotide sequence ID" value="NZ_MPTB01000040.1"/>
</dbReference>
<proteinExistence type="inferred from homology"/>
<feature type="region of interest" description="Disordered" evidence="5">
    <location>
        <begin position="183"/>
        <end position="213"/>
    </location>
</feature>
<evidence type="ECO:0000256" key="6">
    <source>
        <dbReference type="SAM" id="SignalP"/>
    </source>
</evidence>
<dbReference type="PANTHER" id="PTHR47053:SF1">
    <property type="entry name" value="MUREIN DD-ENDOPEPTIDASE MEPH-RELATED"/>
    <property type="match status" value="1"/>
</dbReference>
<keyword evidence="3 9" id="KW-0378">Hydrolase</keyword>
<evidence type="ECO:0000259" key="8">
    <source>
        <dbReference type="PROSITE" id="PS51935"/>
    </source>
</evidence>
<evidence type="ECO:0000259" key="7">
    <source>
        <dbReference type="PROSITE" id="PS51781"/>
    </source>
</evidence>
<keyword evidence="4" id="KW-0788">Thiol protease</keyword>
<dbReference type="PANTHER" id="PTHR47053">
    <property type="entry name" value="MUREIN DD-ENDOPEPTIDASE MEPH-RELATED"/>
    <property type="match status" value="1"/>
</dbReference>
<feature type="domain" description="SH3b" evidence="7">
    <location>
        <begin position="40"/>
        <end position="109"/>
    </location>
</feature>
<comment type="caution">
    <text evidence="9">The sequence shown here is derived from an EMBL/GenBank/DDBJ whole genome shotgun (WGS) entry which is preliminary data.</text>
</comment>
<evidence type="ECO:0000256" key="5">
    <source>
        <dbReference type="SAM" id="MobiDB-lite"/>
    </source>
</evidence>
<feature type="chain" id="PRO_5047387083" evidence="6">
    <location>
        <begin position="33"/>
        <end position="360"/>
    </location>
</feature>
<dbReference type="InterPro" id="IPR038765">
    <property type="entry name" value="Papain-like_cys_pep_sf"/>
</dbReference>
<name>A0ABX3H462_PAEBO</name>
<keyword evidence="6" id="KW-0732">Signal</keyword>
<dbReference type="PROSITE" id="PS51935">
    <property type="entry name" value="NLPC_P60"/>
    <property type="match status" value="1"/>
</dbReference>
<dbReference type="InterPro" id="IPR003646">
    <property type="entry name" value="SH3-like_bac-type"/>
</dbReference>
<dbReference type="InterPro" id="IPR000064">
    <property type="entry name" value="NLP_P60_dom"/>
</dbReference>
<evidence type="ECO:0000256" key="3">
    <source>
        <dbReference type="ARBA" id="ARBA00022801"/>
    </source>
</evidence>
<dbReference type="GO" id="GO:0016787">
    <property type="term" value="F:hydrolase activity"/>
    <property type="evidence" value="ECO:0007669"/>
    <property type="project" value="UniProtKB-KW"/>
</dbReference>
<organism evidence="9 10">
    <name type="scientific">Paenibacillus borealis</name>
    <dbReference type="NCBI Taxonomy" id="160799"/>
    <lineage>
        <taxon>Bacteria</taxon>
        <taxon>Bacillati</taxon>
        <taxon>Bacillota</taxon>
        <taxon>Bacilli</taxon>
        <taxon>Bacillales</taxon>
        <taxon>Paenibacillaceae</taxon>
        <taxon>Paenibacillus</taxon>
    </lineage>
</organism>
<evidence type="ECO:0000313" key="9">
    <source>
        <dbReference type="EMBL" id="OMD42391.1"/>
    </source>
</evidence>
<dbReference type="SMART" id="SM00287">
    <property type="entry name" value="SH3b"/>
    <property type="match status" value="2"/>
</dbReference>
<dbReference type="SUPFAM" id="SSF54001">
    <property type="entry name" value="Cysteine proteinases"/>
    <property type="match status" value="1"/>
</dbReference>
<keyword evidence="2" id="KW-0645">Protease</keyword>
<feature type="signal peptide" evidence="6">
    <location>
        <begin position="1"/>
        <end position="32"/>
    </location>
</feature>
<dbReference type="InterPro" id="IPR051202">
    <property type="entry name" value="Peptidase_C40"/>
</dbReference>
<reference evidence="9 10" key="1">
    <citation type="submission" date="2016-10" db="EMBL/GenBank/DDBJ databases">
        <title>Paenibacillus species isolates.</title>
        <authorList>
            <person name="Beno S.M."/>
        </authorList>
    </citation>
    <scope>NUCLEOTIDE SEQUENCE [LARGE SCALE GENOMIC DNA]</scope>
    <source>
        <strain evidence="9 10">FSL H7-0744</strain>
    </source>
</reference>
<sequence>MITSHKQIAATLLVSASLAVSLGVFSPQKVQAASVSSDFAVTATSGLTGTIQSSVRLRTSASTSGSVLRYLNEGEQVTIVEQTNSYWYKVRTSDGTVGYTSAGEQYIRVGSGSGNTSSGQTGVIQASVRLRELPSTSGKVLGYLNRGDQVAILEQTNSYWYKVKAADGTVGYTSAADQYISVGGETSTPAPTPVPTPAPNPTPAPAPDPTAPSQSAVIERVIAAGMGYLGTPYEFGSSRSNTSTFDCSDFIRQIFIDAANLKLPADSRQQGAWVQQNSNTVTDISGLKRGDLMFFMDYKGNSASAYAGIDKSAARISHVAMYLGDGQMLQTYSVSSGGVRVDKLSASWVNRFLYGGSVIR</sequence>
<evidence type="ECO:0000256" key="2">
    <source>
        <dbReference type="ARBA" id="ARBA00022670"/>
    </source>
</evidence>
<dbReference type="Gene3D" id="3.90.1720.10">
    <property type="entry name" value="endopeptidase domain like (from Nostoc punctiforme)"/>
    <property type="match status" value="1"/>
</dbReference>
<dbReference type="PROSITE" id="PS51781">
    <property type="entry name" value="SH3B"/>
    <property type="match status" value="1"/>
</dbReference>
<comment type="similarity">
    <text evidence="1">Belongs to the peptidase C40 family.</text>
</comment>
<evidence type="ECO:0000256" key="1">
    <source>
        <dbReference type="ARBA" id="ARBA00007074"/>
    </source>
</evidence>
<dbReference type="Pfam" id="PF08239">
    <property type="entry name" value="SH3_3"/>
    <property type="match status" value="2"/>
</dbReference>
<evidence type="ECO:0000313" key="10">
    <source>
        <dbReference type="Proteomes" id="UP000187412"/>
    </source>
</evidence>
<keyword evidence="10" id="KW-1185">Reference proteome</keyword>
<dbReference type="EMBL" id="MPTB01000040">
    <property type="protein sequence ID" value="OMD42391.1"/>
    <property type="molecule type" value="Genomic_DNA"/>
</dbReference>
<feature type="compositionally biased region" description="Pro residues" evidence="5">
    <location>
        <begin position="190"/>
        <end position="210"/>
    </location>
</feature>
<dbReference type="Gene3D" id="2.30.30.40">
    <property type="entry name" value="SH3 Domains"/>
    <property type="match status" value="2"/>
</dbReference>
<dbReference type="Pfam" id="PF00877">
    <property type="entry name" value="NLPC_P60"/>
    <property type="match status" value="1"/>
</dbReference>
<protein>
    <submittedName>
        <fullName evidence="9">Hydrolase</fullName>
    </submittedName>
</protein>
<gene>
    <name evidence="9" type="ORF">BSK56_25545</name>
</gene>
<evidence type="ECO:0000256" key="4">
    <source>
        <dbReference type="ARBA" id="ARBA00022807"/>
    </source>
</evidence>